<name>A0A6J5MAV6_9CAUD</name>
<reference evidence="1" key="1">
    <citation type="submission" date="2020-04" db="EMBL/GenBank/DDBJ databases">
        <authorList>
            <person name="Chiriac C."/>
            <person name="Salcher M."/>
            <person name="Ghai R."/>
            <person name="Kavagutti S V."/>
        </authorList>
    </citation>
    <scope>NUCLEOTIDE SEQUENCE</scope>
</reference>
<sequence>MNKPEINEIALDLNEVSPEYTYRFWDGENNRTLLATGVNLVDYPEEVVILCVEENQQICLSSLDLIKPESKIYFQSRVKQVSSAKEALEKVNKHIDTLKELIGQMEIFEKLKEIHGKK</sequence>
<gene>
    <name evidence="1" type="ORF">UFOVP457_5</name>
</gene>
<accession>A0A6J5MAV6</accession>
<evidence type="ECO:0000313" key="1">
    <source>
        <dbReference type="EMBL" id="CAB4143834.1"/>
    </source>
</evidence>
<dbReference type="EMBL" id="LR796435">
    <property type="protein sequence ID" value="CAB4143834.1"/>
    <property type="molecule type" value="Genomic_DNA"/>
</dbReference>
<proteinExistence type="predicted"/>
<protein>
    <submittedName>
        <fullName evidence="1">Uncharacterized protein</fullName>
    </submittedName>
</protein>
<organism evidence="1">
    <name type="scientific">uncultured Caudovirales phage</name>
    <dbReference type="NCBI Taxonomy" id="2100421"/>
    <lineage>
        <taxon>Viruses</taxon>
        <taxon>Duplodnaviria</taxon>
        <taxon>Heunggongvirae</taxon>
        <taxon>Uroviricota</taxon>
        <taxon>Caudoviricetes</taxon>
        <taxon>Peduoviridae</taxon>
        <taxon>Maltschvirus</taxon>
        <taxon>Maltschvirus maltsch</taxon>
    </lineage>
</organism>